<feature type="region of interest" description="Disordered" evidence="3">
    <location>
        <begin position="1341"/>
        <end position="1419"/>
    </location>
</feature>
<dbReference type="CDD" id="cd18186">
    <property type="entry name" value="BTB_POZ_ZBTB_KLHL-like"/>
    <property type="match status" value="2"/>
</dbReference>
<dbReference type="SMART" id="SM00248">
    <property type="entry name" value="ANK"/>
    <property type="match status" value="2"/>
</dbReference>
<dbReference type="Pfam" id="PF12796">
    <property type="entry name" value="Ank_2"/>
    <property type="match status" value="1"/>
</dbReference>
<protein>
    <submittedName>
        <fullName evidence="5">Regulator of chromosome condensation (RCC1) repeat</fullName>
    </submittedName>
</protein>
<dbReference type="OrthoDB" id="1893551at2759"/>
<evidence type="ECO:0000313" key="6">
    <source>
        <dbReference type="Proteomes" id="UP001063166"/>
    </source>
</evidence>
<dbReference type="Pfam" id="PF00651">
    <property type="entry name" value="BTB"/>
    <property type="match status" value="2"/>
</dbReference>
<dbReference type="Pfam" id="PF13540">
    <property type="entry name" value="RCC1_2"/>
    <property type="match status" value="1"/>
</dbReference>
<dbReference type="InterPro" id="IPR036770">
    <property type="entry name" value="Ankyrin_rpt-contain_sf"/>
</dbReference>
<feature type="compositionally biased region" description="Low complexity" evidence="3">
    <location>
        <begin position="1344"/>
        <end position="1355"/>
    </location>
</feature>
<feature type="region of interest" description="Disordered" evidence="3">
    <location>
        <begin position="1138"/>
        <end position="1287"/>
    </location>
</feature>
<dbReference type="PROSITE" id="PS50012">
    <property type="entry name" value="RCC1_3"/>
    <property type="match status" value="3"/>
</dbReference>
<feature type="compositionally biased region" description="Low complexity" evidence="3">
    <location>
        <begin position="1217"/>
        <end position="1232"/>
    </location>
</feature>
<feature type="compositionally biased region" description="Low complexity" evidence="3">
    <location>
        <begin position="1099"/>
        <end position="1119"/>
    </location>
</feature>
<dbReference type="Gene3D" id="3.30.710.10">
    <property type="entry name" value="Potassium Channel Kv1.1, Chain A"/>
    <property type="match status" value="2"/>
</dbReference>
<feature type="compositionally biased region" description="Low complexity" evidence="3">
    <location>
        <begin position="1384"/>
        <end position="1403"/>
    </location>
</feature>
<feature type="domain" description="BTB" evidence="4">
    <location>
        <begin position="822"/>
        <end position="886"/>
    </location>
</feature>
<dbReference type="InterPro" id="IPR051625">
    <property type="entry name" value="Signaling_Regulatory_Domain"/>
</dbReference>
<proteinExistence type="predicted"/>
<keyword evidence="6" id="KW-1185">Reference proteome</keyword>
<feature type="compositionally biased region" description="Basic and acidic residues" evidence="3">
    <location>
        <begin position="1356"/>
        <end position="1366"/>
    </location>
</feature>
<evidence type="ECO:0000256" key="1">
    <source>
        <dbReference type="ARBA" id="ARBA00022737"/>
    </source>
</evidence>
<dbReference type="InterPro" id="IPR000210">
    <property type="entry name" value="BTB/POZ_dom"/>
</dbReference>
<feature type="compositionally biased region" description="Low complexity" evidence="3">
    <location>
        <begin position="1243"/>
        <end position="1262"/>
    </location>
</feature>
<dbReference type="Proteomes" id="UP001063166">
    <property type="component" value="Unassembled WGS sequence"/>
</dbReference>
<dbReference type="Gene3D" id="2.130.10.30">
    <property type="entry name" value="Regulator of chromosome condensation 1/beta-lactamase-inhibitor protein II"/>
    <property type="match status" value="1"/>
</dbReference>
<feature type="repeat" description="RCC1" evidence="2">
    <location>
        <begin position="226"/>
        <end position="275"/>
    </location>
</feature>
<organism evidence="5 6">
    <name type="scientific">Lyophyllum shimeji</name>
    <name type="common">Hon-shimeji</name>
    <name type="synonym">Tricholoma shimeji</name>
    <dbReference type="NCBI Taxonomy" id="47721"/>
    <lineage>
        <taxon>Eukaryota</taxon>
        <taxon>Fungi</taxon>
        <taxon>Dikarya</taxon>
        <taxon>Basidiomycota</taxon>
        <taxon>Agaricomycotina</taxon>
        <taxon>Agaricomycetes</taxon>
        <taxon>Agaricomycetidae</taxon>
        <taxon>Agaricales</taxon>
        <taxon>Tricholomatineae</taxon>
        <taxon>Lyophyllaceae</taxon>
        <taxon>Lyophyllum</taxon>
    </lineage>
</organism>
<dbReference type="PROSITE" id="PS50097">
    <property type="entry name" value="BTB"/>
    <property type="match status" value="2"/>
</dbReference>
<dbReference type="PANTHER" id="PTHR22872">
    <property type="entry name" value="BTK-BINDING PROTEIN-RELATED"/>
    <property type="match status" value="1"/>
</dbReference>
<keyword evidence="1" id="KW-0677">Repeat</keyword>
<dbReference type="SMART" id="SM00225">
    <property type="entry name" value="BTB"/>
    <property type="match status" value="2"/>
</dbReference>
<name>A0A9P3UQL2_LYOSH</name>
<dbReference type="EMBL" id="BRPK01000008">
    <property type="protein sequence ID" value="GLB40300.1"/>
    <property type="molecule type" value="Genomic_DNA"/>
</dbReference>
<dbReference type="SUPFAM" id="SSF54695">
    <property type="entry name" value="POZ domain"/>
    <property type="match status" value="2"/>
</dbReference>
<feature type="compositionally biased region" description="Low complexity" evidence="3">
    <location>
        <begin position="1172"/>
        <end position="1184"/>
    </location>
</feature>
<evidence type="ECO:0000256" key="2">
    <source>
        <dbReference type="PROSITE-ProRule" id="PRU00235"/>
    </source>
</evidence>
<evidence type="ECO:0000259" key="4">
    <source>
        <dbReference type="PROSITE" id="PS50097"/>
    </source>
</evidence>
<dbReference type="InterPro" id="IPR011333">
    <property type="entry name" value="SKP1/BTB/POZ_sf"/>
</dbReference>
<feature type="repeat" description="RCC1" evidence="2">
    <location>
        <begin position="448"/>
        <end position="503"/>
    </location>
</feature>
<feature type="region of interest" description="Disordered" evidence="3">
    <location>
        <begin position="1043"/>
        <end position="1119"/>
    </location>
</feature>
<sequence>MTLLHDYFHLRNQQAFQRLLDGSAERGPSGGALSTSNGRSWTRPSPLASGAVCDVNARDWLGRTVLHLACASLDTVEYVRLLLRHPAINVNIADSESHWTPLHRALYHANFPAALLLLQRSDTDRSLKDLEGYTAFDLYNSTLNGTKPNADSPHADLYTWGANRNATLGFADGGDRVHPEQIMIQKKDSSAEGDEAHLLSRFFPISVRHVQMSKLHTAVITSECGGTLQLCGFGSGGRLGPGHHTQYSLKPLPQLPHTVVAVALGQDHTLAITKAGEVFSWGLNRFSQLGYIIEAPAAGESHGRTEEPIQSVPKKILGPLKKEAVRGVAACKTASVCWTETDVYTWGTNNGQLGYDKAAQAVQILPRKATKVTQPVIDITITDSAMACLLVSQDVICIWNDRHMKIMFPGHAFPSEMQPYRPPQAIQDAKIAKITSSDDMFAALSFNGELFTWSVADPSEASAASAKERSGFKPQRVWALRKKFSAVKDVALGSDGSIIVCTESGHVFVRSRNLKSGQTSSSGKAFKFQKTSSLQRVTHVYANSTGAFGALRREYQIKPVDVCGNTLEQDLAEIQPYLKMHVEKGADVSSTVDIRFASQQLEQEDDMDDLQIQGDIRRLRQFLDVLGLQQKALKRSGGSLATSESRFPHGSDVTIQLPSGFTFPAHRVILAARSRVVQMVLDGSPASKKGSPVSLQLLDPKSTILLGRERDQPIYLRLSGCQPISVFILLTFLYTDEILAPWDHRVAAVLERPLKALKINPEQARTDLRALAELLELPTLAATLESPIKALPSPSLKSAMQRLFDSSQDPSRNKLAQSVLAPDVILQLSDRDVYCYSVILRARSSFFANFFDEEVWTVKRWDERGVLRVDMKHLNWRVMDFVLRFMCFGDEEAMFESLEFVNTVDEALEFMFDVMAAANELLLDRLVLLCSAVILQHTNIHNACFVLADATHLHAQQLIERVQSFITVNMELFLEAGMLEDIPISLVRQLARFAGKKQAEKSPVSRSDRLIDAALTKHGDWLALQDIPTPIVRSHQAISRKESATLKLTPIAGPSGSPRLSPSIRPDRSIRRPPSSDDIFAMDDADMPPSLIADHSQDPSSLKKPPSAAPSLPATPASSVWKAASIPRVDMKAVMAEAANATAPRRPNDAARASPSAHLGTSRSQQVDLRRAPSGQSPSQAGPSLRPTPAGWRTASDQARPSPPATPPRVSSSKDLSATPSPSIPRRSSGPTPTVPCLGPVITPTRQAPSTSTTPSSSTIRRTSGKAWGQPPAQMLPSPAQPTTGMSFAEIQRLQLDQLAGAPGKDKRSLREIQEEERALQAEADFLTWWTAEEERIRLETQLAEEAMAQSAAEAAGRKQAGEGGRKRGRRKADQAPGQGKAPATQASAEGQGQGGQRQTVAGSKRKQRKQSQRGEAAS</sequence>
<dbReference type="SUPFAM" id="SSF50985">
    <property type="entry name" value="RCC1/BLIP-II"/>
    <property type="match status" value="1"/>
</dbReference>
<dbReference type="SUPFAM" id="SSF48403">
    <property type="entry name" value="Ankyrin repeat"/>
    <property type="match status" value="1"/>
</dbReference>
<evidence type="ECO:0000313" key="5">
    <source>
        <dbReference type="EMBL" id="GLB40300.1"/>
    </source>
</evidence>
<dbReference type="InterPro" id="IPR000408">
    <property type="entry name" value="Reg_chr_condens"/>
</dbReference>
<feature type="domain" description="BTB" evidence="4">
    <location>
        <begin position="651"/>
        <end position="742"/>
    </location>
</feature>
<accession>A0A9P3UQL2</accession>
<dbReference type="InterPro" id="IPR002110">
    <property type="entry name" value="Ankyrin_rpt"/>
</dbReference>
<comment type="caution">
    <text evidence="5">The sequence shown here is derived from an EMBL/GenBank/DDBJ whole genome shotgun (WGS) entry which is preliminary data.</text>
</comment>
<dbReference type="InterPro" id="IPR009091">
    <property type="entry name" value="RCC1/BLIP-II"/>
</dbReference>
<gene>
    <name evidence="5" type="ORF">LshimejAT787_0801710</name>
</gene>
<reference evidence="5" key="1">
    <citation type="submission" date="2022-07" db="EMBL/GenBank/DDBJ databases">
        <title>The genome of Lyophyllum shimeji provides insight into the initial evolution of ectomycorrhizal fungal genome.</title>
        <authorList>
            <person name="Kobayashi Y."/>
            <person name="Shibata T."/>
            <person name="Hirakawa H."/>
            <person name="Shigenobu S."/>
            <person name="Nishiyama T."/>
            <person name="Yamada A."/>
            <person name="Hasebe M."/>
            <person name="Kawaguchi M."/>
        </authorList>
    </citation>
    <scope>NUCLEOTIDE SEQUENCE</scope>
    <source>
        <strain evidence="5">AT787</strain>
    </source>
</reference>
<evidence type="ECO:0000256" key="3">
    <source>
        <dbReference type="SAM" id="MobiDB-lite"/>
    </source>
</evidence>
<dbReference type="PRINTS" id="PR00633">
    <property type="entry name" value="RCCNDNSATION"/>
</dbReference>
<dbReference type="Gene3D" id="1.25.40.20">
    <property type="entry name" value="Ankyrin repeat-containing domain"/>
    <property type="match status" value="1"/>
</dbReference>
<dbReference type="PANTHER" id="PTHR22872:SF2">
    <property type="entry name" value="INHIBITOR OF BRUTON TYROSINE KINASE"/>
    <property type="match status" value="1"/>
</dbReference>
<feature type="repeat" description="RCC1" evidence="2">
    <location>
        <begin position="155"/>
        <end position="223"/>
    </location>
</feature>